<gene>
    <name evidence="1" type="ORF">MNBD_GAMMA10-396</name>
</gene>
<accession>A0A3B0Y3A1</accession>
<reference evidence="1" key="1">
    <citation type="submission" date="2018-06" db="EMBL/GenBank/DDBJ databases">
        <authorList>
            <person name="Zhirakovskaya E."/>
        </authorList>
    </citation>
    <scope>NUCLEOTIDE SEQUENCE</scope>
</reference>
<protein>
    <submittedName>
        <fullName evidence="1">Uncharacterized protein</fullName>
    </submittedName>
</protein>
<sequence>MKTSLEHLPASRQLHLQYIVDVLPGEFEQVTGFANGKKKHSRILKIILFGNHATGKWVHDPHVSGYLSPSYEFFL</sequence>
<evidence type="ECO:0000313" key="1">
    <source>
        <dbReference type="EMBL" id="VAW70863.1"/>
    </source>
</evidence>
<dbReference type="AlphaFoldDB" id="A0A3B0Y3A1"/>
<dbReference type="EMBL" id="UOFJ01000556">
    <property type="protein sequence ID" value="VAW70863.1"/>
    <property type="molecule type" value="Genomic_DNA"/>
</dbReference>
<organism evidence="1">
    <name type="scientific">hydrothermal vent metagenome</name>
    <dbReference type="NCBI Taxonomy" id="652676"/>
    <lineage>
        <taxon>unclassified sequences</taxon>
        <taxon>metagenomes</taxon>
        <taxon>ecological metagenomes</taxon>
    </lineage>
</organism>
<proteinExistence type="predicted"/>
<name>A0A3B0Y3A1_9ZZZZ</name>